<name>A0A6A3D2J8_HIBSY</name>
<dbReference type="EMBL" id="VEPZ02000094">
    <property type="protein sequence ID" value="KAE8733499.1"/>
    <property type="molecule type" value="Genomic_DNA"/>
</dbReference>
<keyword evidence="6" id="KW-0175">Coiled coil</keyword>
<dbReference type="GO" id="GO:0046872">
    <property type="term" value="F:metal ion binding"/>
    <property type="evidence" value="ECO:0007669"/>
    <property type="project" value="UniProtKB-KW"/>
</dbReference>
<dbReference type="GO" id="GO:0051213">
    <property type="term" value="F:dioxygenase activity"/>
    <property type="evidence" value="ECO:0007669"/>
    <property type="project" value="UniProtKB-ARBA"/>
</dbReference>
<dbReference type="Gene3D" id="2.60.120.330">
    <property type="entry name" value="B-lactam Antibiotic, Isopenicillin N Synthase, Chain"/>
    <property type="match status" value="1"/>
</dbReference>
<dbReference type="PROSITE" id="PS51471">
    <property type="entry name" value="FE2OG_OXY"/>
    <property type="match status" value="1"/>
</dbReference>
<accession>A0A6A3D2J8</accession>
<dbReference type="InterPro" id="IPR044861">
    <property type="entry name" value="IPNS-like_FE2OG_OXY"/>
</dbReference>
<keyword evidence="2 5" id="KW-0479">Metal-binding</keyword>
<protein>
    <submittedName>
        <fullName evidence="8">1-aminocyclopropane-1-carboxylate oxidase-like protein 11</fullName>
    </submittedName>
</protein>
<evidence type="ECO:0000256" key="1">
    <source>
        <dbReference type="ARBA" id="ARBA00008056"/>
    </source>
</evidence>
<feature type="coiled-coil region" evidence="6">
    <location>
        <begin position="84"/>
        <end position="111"/>
    </location>
</feature>
<evidence type="ECO:0000256" key="4">
    <source>
        <dbReference type="ARBA" id="ARBA00023004"/>
    </source>
</evidence>
<comment type="similarity">
    <text evidence="1 5">Belongs to the iron/ascorbate-dependent oxidoreductase family.</text>
</comment>
<sequence length="333" mass="36675">MEAKNLGAHHIRTKEIKTFFESREGVKGLVDSGITEIPGFFIQPPETFPANCSTDATLTARLQFPVIDLEGFESKYVGRHPQGNDRNMKQIVQLKETLSELLSEALGLRRNYLGSIGGMEGALIACHYHPPCPQPELTLGTSSHIDAPVLTILLEDNIDGLQVVHQNQWVDVPHLHGYLTANIGYFLLIVSNDKFKSVTHRVLAGRVGPRISAACFFAPTPSLRDKPYGAADELLSEENPPIYRGTSFHHYVSYFRECHMIKWERPPRDWVKVNTDGPVQGVHGDAFAGGSIAIQRQLPCSGLAQLAVIKGTGIPAILALPDEVLTLLQVSRT</sequence>
<organism evidence="8 9">
    <name type="scientific">Hibiscus syriacus</name>
    <name type="common">Rose of Sharon</name>
    <dbReference type="NCBI Taxonomy" id="106335"/>
    <lineage>
        <taxon>Eukaryota</taxon>
        <taxon>Viridiplantae</taxon>
        <taxon>Streptophyta</taxon>
        <taxon>Embryophyta</taxon>
        <taxon>Tracheophyta</taxon>
        <taxon>Spermatophyta</taxon>
        <taxon>Magnoliopsida</taxon>
        <taxon>eudicotyledons</taxon>
        <taxon>Gunneridae</taxon>
        <taxon>Pentapetalae</taxon>
        <taxon>rosids</taxon>
        <taxon>malvids</taxon>
        <taxon>Malvales</taxon>
        <taxon>Malvaceae</taxon>
        <taxon>Malvoideae</taxon>
        <taxon>Hibiscus</taxon>
    </lineage>
</organism>
<keyword evidence="4 5" id="KW-0408">Iron</keyword>
<evidence type="ECO:0000313" key="9">
    <source>
        <dbReference type="Proteomes" id="UP000436088"/>
    </source>
</evidence>
<feature type="domain" description="Fe2OG dioxygenase" evidence="7">
    <location>
        <begin position="118"/>
        <end position="219"/>
    </location>
</feature>
<evidence type="ECO:0000256" key="2">
    <source>
        <dbReference type="ARBA" id="ARBA00022723"/>
    </source>
</evidence>
<dbReference type="PANTHER" id="PTHR10209:SF751">
    <property type="entry name" value="OS06G0255100 PROTEIN"/>
    <property type="match status" value="1"/>
</dbReference>
<gene>
    <name evidence="8" type="ORF">F3Y22_tig00001120pilonHSYRG00097</name>
</gene>
<comment type="caution">
    <text evidence="8">The sequence shown here is derived from an EMBL/GenBank/DDBJ whole genome shotgun (WGS) entry which is preliminary data.</text>
</comment>
<evidence type="ECO:0000313" key="8">
    <source>
        <dbReference type="EMBL" id="KAE8733499.1"/>
    </source>
</evidence>
<dbReference type="InterPro" id="IPR005123">
    <property type="entry name" value="Oxoglu/Fe-dep_dioxygenase_dom"/>
</dbReference>
<dbReference type="InterPro" id="IPR027443">
    <property type="entry name" value="IPNS-like_sf"/>
</dbReference>
<reference evidence="8" key="1">
    <citation type="submission" date="2019-09" db="EMBL/GenBank/DDBJ databases">
        <title>Draft genome information of white flower Hibiscus syriacus.</title>
        <authorList>
            <person name="Kim Y.-M."/>
        </authorList>
    </citation>
    <scope>NUCLEOTIDE SEQUENCE [LARGE SCALE GENOMIC DNA]</scope>
    <source>
        <strain evidence="8">YM2019G1</strain>
    </source>
</reference>
<evidence type="ECO:0000259" key="7">
    <source>
        <dbReference type="PROSITE" id="PS51471"/>
    </source>
</evidence>
<evidence type="ECO:0000256" key="3">
    <source>
        <dbReference type="ARBA" id="ARBA00023002"/>
    </source>
</evidence>
<dbReference type="AlphaFoldDB" id="A0A6A3D2J8"/>
<dbReference type="Proteomes" id="UP000436088">
    <property type="component" value="Unassembled WGS sequence"/>
</dbReference>
<keyword evidence="3 5" id="KW-0560">Oxidoreductase</keyword>
<evidence type="ECO:0000256" key="5">
    <source>
        <dbReference type="RuleBase" id="RU003682"/>
    </source>
</evidence>
<proteinExistence type="inferred from homology"/>
<evidence type="ECO:0000256" key="6">
    <source>
        <dbReference type="SAM" id="Coils"/>
    </source>
</evidence>
<dbReference type="SUPFAM" id="SSF51197">
    <property type="entry name" value="Clavaminate synthase-like"/>
    <property type="match status" value="1"/>
</dbReference>
<dbReference type="PANTHER" id="PTHR10209">
    <property type="entry name" value="OXIDOREDUCTASE, 2OG-FE II OXYGENASE FAMILY PROTEIN"/>
    <property type="match status" value="1"/>
</dbReference>
<keyword evidence="9" id="KW-1185">Reference proteome</keyword>
<dbReference type="Pfam" id="PF03171">
    <property type="entry name" value="2OG-FeII_Oxy"/>
    <property type="match status" value="1"/>
</dbReference>